<dbReference type="OrthoDB" id="9781559at2"/>
<evidence type="ECO:0000256" key="2">
    <source>
        <dbReference type="ARBA" id="ARBA00022723"/>
    </source>
</evidence>
<dbReference type="PANTHER" id="PTHR43687">
    <property type="entry name" value="ADENYLYLSULFATE REDUCTASE, BETA SUBUNIT"/>
    <property type="match status" value="1"/>
</dbReference>
<protein>
    <submittedName>
        <fullName evidence="6">4Fe-4S dicluster domain-containing protein</fullName>
    </submittedName>
</protein>
<name>A0A1I0PUX7_9FIRM</name>
<dbReference type="RefSeq" id="WP_092453009.1">
    <property type="nucleotide sequence ID" value="NZ_FOJI01000006.1"/>
</dbReference>
<dbReference type="Gene3D" id="3.30.70.20">
    <property type="match status" value="1"/>
</dbReference>
<dbReference type="InterPro" id="IPR050572">
    <property type="entry name" value="Fe-S_Ferredoxin"/>
</dbReference>
<evidence type="ECO:0000313" key="7">
    <source>
        <dbReference type="Proteomes" id="UP000199701"/>
    </source>
</evidence>
<organism evidence="6 7">
    <name type="scientific">[Clostridium] fimetarium</name>
    <dbReference type="NCBI Taxonomy" id="99656"/>
    <lineage>
        <taxon>Bacteria</taxon>
        <taxon>Bacillati</taxon>
        <taxon>Bacillota</taxon>
        <taxon>Clostridia</taxon>
        <taxon>Lachnospirales</taxon>
        <taxon>Lachnospiraceae</taxon>
    </lineage>
</organism>
<dbReference type="PROSITE" id="PS51379">
    <property type="entry name" value="4FE4S_FER_2"/>
    <property type="match status" value="2"/>
</dbReference>
<dbReference type="Proteomes" id="UP000199701">
    <property type="component" value="Unassembled WGS sequence"/>
</dbReference>
<keyword evidence="7" id="KW-1185">Reference proteome</keyword>
<dbReference type="InterPro" id="IPR017896">
    <property type="entry name" value="4Fe4S_Fe-S-bd"/>
</dbReference>
<accession>A0A1I0PUX7</accession>
<dbReference type="PANTHER" id="PTHR43687:SF1">
    <property type="entry name" value="FERREDOXIN III"/>
    <property type="match status" value="1"/>
</dbReference>
<keyword evidence="2" id="KW-0479">Metal-binding</keyword>
<evidence type="ECO:0000256" key="3">
    <source>
        <dbReference type="ARBA" id="ARBA00023004"/>
    </source>
</evidence>
<dbReference type="GO" id="GO:0046872">
    <property type="term" value="F:metal ion binding"/>
    <property type="evidence" value="ECO:0007669"/>
    <property type="project" value="UniProtKB-KW"/>
</dbReference>
<dbReference type="AlphaFoldDB" id="A0A1I0PUX7"/>
<dbReference type="STRING" id="99656.SAMN05421659_10625"/>
<keyword evidence="1" id="KW-0004">4Fe-4S</keyword>
<evidence type="ECO:0000256" key="4">
    <source>
        <dbReference type="ARBA" id="ARBA00023014"/>
    </source>
</evidence>
<evidence type="ECO:0000313" key="6">
    <source>
        <dbReference type="EMBL" id="SEW18240.1"/>
    </source>
</evidence>
<dbReference type="EMBL" id="FOJI01000006">
    <property type="protein sequence ID" value="SEW18240.1"/>
    <property type="molecule type" value="Genomic_DNA"/>
</dbReference>
<proteinExistence type="predicted"/>
<feature type="domain" description="4Fe-4S ferredoxin-type" evidence="5">
    <location>
        <begin position="36"/>
        <end position="66"/>
    </location>
</feature>
<sequence length="78" mass="8636">MAKKWYPVIDYSTCNECGACVKKCSHGVYNKEKELTPIVTNPEECIDHCHGCGNICPQGAITYVGEDTGWVPTNLDKK</sequence>
<keyword evidence="3" id="KW-0408">Iron</keyword>
<keyword evidence="4" id="KW-0411">Iron-sulfur</keyword>
<gene>
    <name evidence="6" type="ORF">SAMN05421659_10625</name>
</gene>
<reference evidence="6 7" key="1">
    <citation type="submission" date="2016-10" db="EMBL/GenBank/DDBJ databases">
        <authorList>
            <person name="de Groot N.N."/>
        </authorList>
    </citation>
    <scope>NUCLEOTIDE SEQUENCE [LARGE SCALE GENOMIC DNA]</scope>
    <source>
        <strain evidence="6 7">DSM 9179</strain>
    </source>
</reference>
<dbReference type="GO" id="GO:0051539">
    <property type="term" value="F:4 iron, 4 sulfur cluster binding"/>
    <property type="evidence" value="ECO:0007669"/>
    <property type="project" value="UniProtKB-KW"/>
</dbReference>
<evidence type="ECO:0000259" key="5">
    <source>
        <dbReference type="PROSITE" id="PS51379"/>
    </source>
</evidence>
<dbReference type="SUPFAM" id="SSF54862">
    <property type="entry name" value="4Fe-4S ferredoxins"/>
    <property type="match status" value="1"/>
</dbReference>
<feature type="domain" description="4Fe-4S ferredoxin-type" evidence="5">
    <location>
        <begin position="5"/>
        <end position="34"/>
    </location>
</feature>
<evidence type="ECO:0000256" key="1">
    <source>
        <dbReference type="ARBA" id="ARBA00022485"/>
    </source>
</evidence>
<dbReference type="Pfam" id="PF13237">
    <property type="entry name" value="Fer4_10"/>
    <property type="match status" value="1"/>
</dbReference>